<evidence type="ECO:0000313" key="6">
    <source>
        <dbReference type="Proteomes" id="UP000198802"/>
    </source>
</evidence>
<proteinExistence type="predicted"/>
<evidence type="ECO:0000313" key="5">
    <source>
        <dbReference type="EMBL" id="CUU61265.1"/>
    </source>
</evidence>
<dbReference type="InterPro" id="IPR006162">
    <property type="entry name" value="Ppantetheine_attach_site"/>
</dbReference>
<evidence type="ECO:0000256" key="2">
    <source>
        <dbReference type="ARBA" id="ARBA00022450"/>
    </source>
</evidence>
<dbReference type="PROSITE" id="PS00012">
    <property type="entry name" value="PHOSPHOPANTETHEINE"/>
    <property type="match status" value="1"/>
</dbReference>
<keyword evidence="2" id="KW-0596">Phosphopantetheine</keyword>
<dbReference type="EMBL" id="FAOZ01000070">
    <property type="protein sequence ID" value="CUU61265.1"/>
    <property type="molecule type" value="Genomic_DNA"/>
</dbReference>
<keyword evidence="6" id="KW-1185">Reference proteome</keyword>
<accession>A0A0S4R083</accession>
<dbReference type="Gene3D" id="2.30.38.10">
    <property type="entry name" value="Luciferase, Domain 3"/>
    <property type="match status" value="1"/>
</dbReference>
<dbReference type="GO" id="GO:0003824">
    <property type="term" value="F:catalytic activity"/>
    <property type="evidence" value="ECO:0007669"/>
    <property type="project" value="InterPro"/>
</dbReference>
<dbReference type="SUPFAM" id="SSF52777">
    <property type="entry name" value="CoA-dependent acyltransferases"/>
    <property type="match status" value="4"/>
</dbReference>
<dbReference type="InterPro" id="IPR025110">
    <property type="entry name" value="AMP-bd_C"/>
</dbReference>
<dbReference type="InterPro" id="IPR036736">
    <property type="entry name" value="ACP-like_sf"/>
</dbReference>
<dbReference type="InterPro" id="IPR000873">
    <property type="entry name" value="AMP-dep_synth/lig_dom"/>
</dbReference>
<dbReference type="GO" id="GO:0008610">
    <property type="term" value="P:lipid biosynthetic process"/>
    <property type="evidence" value="ECO:0007669"/>
    <property type="project" value="UniProtKB-ARBA"/>
</dbReference>
<gene>
    <name evidence="5" type="ORF">Ga0074812_1701</name>
</gene>
<dbReference type="CDD" id="cd19531">
    <property type="entry name" value="LCL_NRPS-like"/>
    <property type="match status" value="1"/>
</dbReference>
<dbReference type="Pfam" id="PF00501">
    <property type="entry name" value="AMP-binding"/>
    <property type="match status" value="1"/>
</dbReference>
<dbReference type="InterPro" id="IPR020806">
    <property type="entry name" value="PKS_PP-bd"/>
</dbReference>
<dbReference type="PROSITE" id="PS00455">
    <property type="entry name" value="AMP_BINDING"/>
    <property type="match status" value="1"/>
</dbReference>
<dbReference type="Gene3D" id="1.10.1200.10">
    <property type="entry name" value="ACP-like"/>
    <property type="match status" value="1"/>
</dbReference>
<name>A0A0S4R083_9ACTN</name>
<dbReference type="Pfam" id="PF00668">
    <property type="entry name" value="Condensation"/>
    <property type="match status" value="2"/>
</dbReference>
<evidence type="ECO:0000259" key="4">
    <source>
        <dbReference type="PROSITE" id="PS50075"/>
    </source>
</evidence>
<dbReference type="SMART" id="SM00823">
    <property type="entry name" value="PKS_PP"/>
    <property type="match status" value="1"/>
</dbReference>
<dbReference type="Gene3D" id="3.30.300.30">
    <property type="match status" value="1"/>
</dbReference>
<protein>
    <submittedName>
        <fullName evidence="5">Amino acid adenylation domain-containing protein</fullName>
    </submittedName>
</protein>
<dbReference type="InterPro" id="IPR020845">
    <property type="entry name" value="AMP-binding_CS"/>
</dbReference>
<dbReference type="NCBIfam" id="TIGR01733">
    <property type="entry name" value="AA-adenyl-dom"/>
    <property type="match status" value="1"/>
</dbReference>
<organism evidence="5 6">
    <name type="scientific">Parafrankia irregularis</name>
    <dbReference type="NCBI Taxonomy" id="795642"/>
    <lineage>
        <taxon>Bacteria</taxon>
        <taxon>Bacillati</taxon>
        <taxon>Actinomycetota</taxon>
        <taxon>Actinomycetes</taxon>
        <taxon>Frankiales</taxon>
        <taxon>Frankiaceae</taxon>
        <taxon>Parafrankia</taxon>
    </lineage>
</organism>
<dbReference type="InterPro" id="IPR023213">
    <property type="entry name" value="CAT-like_dom_sf"/>
</dbReference>
<dbReference type="CDD" id="cd05930">
    <property type="entry name" value="A_NRPS"/>
    <property type="match status" value="1"/>
</dbReference>
<keyword evidence="3" id="KW-0597">Phosphoprotein</keyword>
<sequence length="1860" mass="202350">APDLTAGSGGGRPPETDTELALAGVFRDVLALPEGISLSVDDDFFRLGGHSLLATRVVARANAILGSGLTLRDVFDHPTIAGLAGIVIEGSSVSTVPALQIGDIPRPANLPASFGQQALWITDQIAGKTVYRMVMTLQSREPVDVSALQAAVRRLVARHEILRTTFVLDEDTAELRQRIHPAAEPDAALVTVEQIPSSASNARIAELVAAPIDLASDYGLRFCLLRREEDDLLVAAGHHIVTDDQSFDPFLRDLNALYREEASGTSSELVALPVQFADFALWHRAVLGDPRDADSRYRRELEYWHGVLEDLPTETPLPIDHPRTETDSRTVRPATAVLSDDEVGAVDALLIERRATPLHGLMTALALALWSEGTGTTVPIGMPASLRDLSELGDLIGYFVNTVVIRSDIDETEGFGQALTSMRERMLEANERKLVPFDAVVEAIQPVRTPGISPLFQVMAAYLDQSDTEPDPAATFVPYVPVATGGPGPTRPALFDLVYSIARRGDGALALHLNAARELFSEDTSSRLLQKTRLFLTLGARHPELASVHLAEMVQAALDSGLQGAASGQERPVFRLALPAFDIQNSALWRAAVDHVALALGGGEMRVQVLDDGSGELVAAHDDVEALDAVGALLAELVAGYGSQSRLVIETPRAGSDQRTDAELSTVLEDPFWDDWIDQLAAVRDASLPSKAGEAPAFATHTAEISGQRELSGTTQLEAWDALARTLARTLGESQLVVERCEPADAFTVRSYPVLLGEPATTSNGGGTHSPLILSPERAAEYASLRARPQLSRFFDDLPLPRIRISVFRSAAERIATVPAISAGNPIQLDICILIDPGSASEPRTVRVEVETAPGIDLDARALAEEIATATAQIDFALTLSRRSPSGLRLRRADRLTISREEEERIRARYGKASEILPLSTLQRGIFYHMVRAQESDDHNAYVSQATRELSGAVDPDRLEGAVRVVLDRYPNLRAAFVPSGEAQVIPAVADAPFRIIPLTEWSELRVDIGDFLAAERREPFDFQTPPLIRFTLIERSTDSWILAMCFEHILLDGWSLKALFEEILTIYADPGYAARVEPASFRSYLEWLDGRDPETGVRAWSDYLAELTGPTMLWPEGGDLSAGQIDTGDLHYDLDPSAAAAVYRAARTAQVTVGTVLQASWAVALSRLTGSDDVVFGNTVSGRPPELPDADRTIGVLFNTVPMRVRLSPFETAQEMLARVQSEQLLVIDHPDTALTNIQASAGMAALFDTLFVVQNLPFQVRDERDWAGVRVVGSAVDDATHYPVTFAVNVWERAGSASVHVRLSYRRDAYDAASAEEILERYVATLNAIASRSRAHVGELTALLPDEVEPHTGTIADLYRDVEAVTVAGLFGDQVLRSPGEIALVAGARSFTFAGLSAEVNRYARLLLERGVRQEHRVALLLPRDERMVIAMFAVFAVGAAYVPVDAELPDDRIGYMLDVAGPTVTLVTDRDVARLGSAAGRVVNLDDAVVCARIAELADGPVTVAERGGEVSLDHLAYIIFTSGSTGRPKGVAVGYRGLTNMYANHVEKIFDRVVAHQGGRRMRIAHTTSFSFDASWEQLFWLLNGHSVYVINEEMRRDPQQLLAYYDDQRIDGFDVTPSYGQVLVDEGLLERDRPAGRSVSADATGVVFVSLGGEAVPERLWQQLRDAPGVESYNLYGPTEYTINALGADLADSPNPSVGTPIFNTRAYILDQNLQFALPGVPGELYLAGVGSARGYWEQSALAAERFVACPWEAGARMYRTGDLARWNDEGRIDFLGRVDEQTKIRGYRIEPGEIRDVLEAHPEVARAEVIAADHPSGGKFLAAYVTTARIDTSDDALRRSLREYAAQHLPDYMI</sequence>
<dbReference type="GO" id="GO:0031177">
    <property type="term" value="F:phosphopantetheine binding"/>
    <property type="evidence" value="ECO:0007669"/>
    <property type="project" value="InterPro"/>
</dbReference>
<feature type="domain" description="Carrier" evidence="4">
    <location>
        <begin position="13"/>
        <end position="91"/>
    </location>
</feature>
<dbReference type="InterPro" id="IPR009081">
    <property type="entry name" value="PP-bd_ACP"/>
</dbReference>
<dbReference type="PANTHER" id="PTHR45527:SF1">
    <property type="entry name" value="FATTY ACID SYNTHASE"/>
    <property type="match status" value="1"/>
</dbReference>
<dbReference type="InterPro" id="IPR001242">
    <property type="entry name" value="Condensation_dom"/>
</dbReference>
<comment type="cofactor">
    <cofactor evidence="1">
        <name>pantetheine 4'-phosphate</name>
        <dbReference type="ChEBI" id="CHEBI:47942"/>
    </cofactor>
</comment>
<dbReference type="PANTHER" id="PTHR45527">
    <property type="entry name" value="NONRIBOSOMAL PEPTIDE SYNTHETASE"/>
    <property type="match status" value="1"/>
</dbReference>
<dbReference type="SUPFAM" id="SSF47336">
    <property type="entry name" value="ACP-like"/>
    <property type="match status" value="1"/>
</dbReference>
<dbReference type="SUPFAM" id="SSF56801">
    <property type="entry name" value="Acetyl-CoA synthetase-like"/>
    <property type="match status" value="1"/>
</dbReference>
<dbReference type="Gene3D" id="3.40.50.980">
    <property type="match status" value="2"/>
</dbReference>
<dbReference type="InterPro" id="IPR045851">
    <property type="entry name" value="AMP-bd_C_sf"/>
</dbReference>
<dbReference type="GO" id="GO:0005737">
    <property type="term" value="C:cytoplasm"/>
    <property type="evidence" value="ECO:0007669"/>
    <property type="project" value="TreeGrafter"/>
</dbReference>
<dbReference type="Pfam" id="PF00550">
    <property type="entry name" value="PP-binding"/>
    <property type="match status" value="1"/>
</dbReference>
<reference evidence="6" key="1">
    <citation type="submission" date="2015-11" db="EMBL/GenBank/DDBJ databases">
        <authorList>
            <person name="Varghese N."/>
        </authorList>
    </citation>
    <scope>NUCLEOTIDE SEQUENCE [LARGE SCALE GENOMIC DNA]</scope>
    <source>
        <strain evidence="6">DSM 45899</strain>
    </source>
</reference>
<dbReference type="PROSITE" id="PS50075">
    <property type="entry name" value="CARRIER"/>
    <property type="match status" value="1"/>
</dbReference>
<evidence type="ECO:0000256" key="1">
    <source>
        <dbReference type="ARBA" id="ARBA00001957"/>
    </source>
</evidence>
<dbReference type="Gene3D" id="3.30.559.30">
    <property type="entry name" value="Nonribosomal peptide synthetase, condensation domain"/>
    <property type="match status" value="2"/>
</dbReference>
<dbReference type="GO" id="GO:0044550">
    <property type="term" value="P:secondary metabolite biosynthetic process"/>
    <property type="evidence" value="ECO:0007669"/>
    <property type="project" value="TreeGrafter"/>
</dbReference>
<feature type="non-terminal residue" evidence="5">
    <location>
        <position position="1"/>
    </location>
</feature>
<dbReference type="InterPro" id="IPR010071">
    <property type="entry name" value="AA_adenyl_dom"/>
</dbReference>
<dbReference type="Proteomes" id="UP000198802">
    <property type="component" value="Unassembled WGS sequence"/>
</dbReference>
<evidence type="ECO:0000256" key="3">
    <source>
        <dbReference type="ARBA" id="ARBA00022553"/>
    </source>
</evidence>
<dbReference type="Pfam" id="PF13193">
    <property type="entry name" value="AMP-binding_C"/>
    <property type="match status" value="1"/>
</dbReference>
<feature type="non-terminal residue" evidence="5">
    <location>
        <position position="1860"/>
    </location>
</feature>
<dbReference type="GO" id="GO:0043041">
    <property type="term" value="P:amino acid activation for nonribosomal peptide biosynthetic process"/>
    <property type="evidence" value="ECO:0007669"/>
    <property type="project" value="TreeGrafter"/>
</dbReference>
<dbReference type="Gene3D" id="3.30.559.10">
    <property type="entry name" value="Chloramphenicol acetyltransferase-like domain"/>
    <property type="match status" value="2"/>
</dbReference>